<feature type="binding site" evidence="3">
    <location>
        <position position="324"/>
    </location>
    <ligand>
        <name>Zn(2+)</name>
        <dbReference type="ChEBI" id="CHEBI:29105"/>
        <label>2</label>
    </ligand>
</feature>
<dbReference type="SMART" id="SM00098">
    <property type="entry name" value="alkPPc"/>
    <property type="match status" value="1"/>
</dbReference>
<dbReference type="EMBL" id="FTOU01000022">
    <property type="protein sequence ID" value="SIT12875.1"/>
    <property type="molecule type" value="Genomic_DNA"/>
</dbReference>
<gene>
    <name evidence="7" type="ORF">JHX88_08915</name>
    <name evidence="6" type="ORF">SAMN05421772_12221</name>
</gene>
<accession>A0AA45W7Y3</accession>
<evidence type="ECO:0000313" key="9">
    <source>
        <dbReference type="Proteomes" id="UP001215549"/>
    </source>
</evidence>
<comment type="similarity">
    <text evidence="4">Belongs to the alkaline phosphatase family.</text>
</comment>
<protein>
    <submittedName>
        <fullName evidence="6">Alkaline phosphatase</fullName>
    </submittedName>
</protein>
<evidence type="ECO:0000256" key="3">
    <source>
        <dbReference type="PIRSR" id="PIRSR601952-2"/>
    </source>
</evidence>
<feature type="binding site" evidence="3">
    <location>
        <position position="361"/>
    </location>
    <ligand>
        <name>Zn(2+)</name>
        <dbReference type="ChEBI" id="CHEBI:29105"/>
        <label>2</label>
    </ligand>
</feature>
<comment type="cofactor">
    <cofactor evidence="3">
        <name>Zn(2+)</name>
        <dbReference type="ChEBI" id="CHEBI:29105"/>
    </cofactor>
    <text evidence="3">Binds 2 Zn(2+) ions.</text>
</comment>
<feature type="chain" id="PRO_5041382809" evidence="5">
    <location>
        <begin position="22"/>
        <end position="495"/>
    </location>
</feature>
<feature type="binding site" evidence="3">
    <location>
        <position position="320"/>
    </location>
    <ligand>
        <name>Zn(2+)</name>
        <dbReference type="ChEBI" id="CHEBI:29105"/>
        <label>2</label>
    </ligand>
</feature>
<keyword evidence="5" id="KW-0732">Signal</keyword>
<feature type="binding site" evidence="3">
    <location>
        <position position="61"/>
    </location>
    <ligand>
        <name>Zn(2+)</name>
        <dbReference type="ChEBI" id="CHEBI:29105"/>
        <label>2</label>
    </ligand>
</feature>
<dbReference type="EMBL" id="CP067140">
    <property type="protein sequence ID" value="WCR04810.1"/>
    <property type="molecule type" value="Genomic_DNA"/>
</dbReference>
<dbReference type="Proteomes" id="UP001215549">
    <property type="component" value="Chromosome"/>
</dbReference>
<sequence>MFRLTLTSSIAMALCTGTAWSQVLPQEQSEYFTAGRDLIAERVALQPNTNKARNVILFVADGMGVGTNYGIRLYKGQQEGGLGEEYNLPHDLFPHSSLIKTYNINAQTPDSAPTAGAFNTGVKQVFNTINMTEDVLVDQCGTGTPLTTFAEMVSEEGKSVGVISTARVTHATPAAAYAKTQSRNWEAEAPEGCSDIATQMIDAVEAGTVDFVMGGGARAFAPEGADIGNGLIGSRSDDVDLIARARDLDVSVATSMEEANAIDLTIDAPVIGLFAGSHMAYEHDRPESELSLADMTGKAIEYLGKNEDGFYLEVEAGRVDHANHDGNAHRTFTDGVAFVEAIQTAIDTTDPEETLIIVTADHEHAIVFNGYCGRGTPITGLCHDIASGQVAHSDELVMGSDNKPFTVVTFGNGPGSILIEQEDGTFSGSRPDLTQEEVLDPDYLQQALIPASSESHSGVDVALWAQGPWAHLFGGTMDQEAIFHVMNHAVFGQTE</sequence>
<feature type="signal peptide" evidence="5">
    <location>
        <begin position="1"/>
        <end position="21"/>
    </location>
</feature>
<reference evidence="7 9" key="2">
    <citation type="submission" date="2021-01" db="EMBL/GenBank/DDBJ databases">
        <title>Biogeographic distribution of Paracoccus.</title>
        <authorList>
            <person name="Hollensteiner J."/>
            <person name="Leineberger J."/>
            <person name="Brinkhoff T."/>
            <person name="Daniel R."/>
        </authorList>
    </citation>
    <scope>NUCLEOTIDE SEQUENCE [LARGE SCALE GENOMIC DNA]</scope>
    <source>
        <strain evidence="7 9">DSM 18447</strain>
    </source>
</reference>
<dbReference type="PANTHER" id="PTHR11596">
    <property type="entry name" value="ALKALINE PHOSPHATASE"/>
    <property type="match status" value="1"/>
</dbReference>
<dbReference type="GO" id="GO:0004035">
    <property type="term" value="F:alkaline phosphatase activity"/>
    <property type="evidence" value="ECO:0007669"/>
    <property type="project" value="TreeGrafter"/>
</dbReference>
<dbReference type="GO" id="GO:0046872">
    <property type="term" value="F:metal ion binding"/>
    <property type="evidence" value="ECO:0007669"/>
    <property type="project" value="UniProtKB-KW"/>
</dbReference>
<evidence type="ECO:0000256" key="5">
    <source>
        <dbReference type="SAM" id="SignalP"/>
    </source>
</evidence>
<dbReference type="InterPro" id="IPR017850">
    <property type="entry name" value="Alkaline_phosphatase_core_sf"/>
</dbReference>
<keyword evidence="3" id="KW-0479">Metal-binding</keyword>
<dbReference type="Proteomes" id="UP000186216">
    <property type="component" value="Unassembled WGS sequence"/>
</dbReference>
<dbReference type="Gene3D" id="3.40.720.10">
    <property type="entry name" value="Alkaline Phosphatase, subunit A"/>
    <property type="match status" value="1"/>
</dbReference>
<reference evidence="6 8" key="1">
    <citation type="submission" date="2017-01" db="EMBL/GenBank/DDBJ databases">
        <authorList>
            <person name="Varghese N."/>
            <person name="Submissions S."/>
        </authorList>
    </citation>
    <scope>NUCLEOTIDE SEQUENCE [LARGE SCALE GENOMIC DNA]</scope>
    <source>
        <strain evidence="6 8">DSM 18447</strain>
    </source>
</reference>
<keyword evidence="3" id="KW-0862">Zinc</keyword>
<feature type="binding site" evidence="3">
    <location>
        <position position="61"/>
    </location>
    <ligand>
        <name>Mg(2+)</name>
        <dbReference type="ChEBI" id="CHEBI:18420"/>
    </ligand>
</feature>
<evidence type="ECO:0000313" key="8">
    <source>
        <dbReference type="Proteomes" id="UP000186216"/>
    </source>
</evidence>
<dbReference type="InterPro" id="IPR001952">
    <property type="entry name" value="Alkaline_phosphatase"/>
</dbReference>
<evidence type="ECO:0000256" key="1">
    <source>
        <dbReference type="ARBA" id="ARBA00022553"/>
    </source>
</evidence>
<feature type="binding site" evidence="3">
    <location>
        <position position="456"/>
    </location>
    <ligand>
        <name>Zn(2+)</name>
        <dbReference type="ChEBI" id="CHEBI:29105"/>
        <label>2</label>
    </ligand>
</feature>
<dbReference type="AlphaFoldDB" id="A0AA45W7Y3"/>
<keyword evidence="9" id="KW-1185">Reference proteome</keyword>
<evidence type="ECO:0000313" key="7">
    <source>
        <dbReference type="EMBL" id="WCR04810.1"/>
    </source>
</evidence>
<feature type="binding site" evidence="3">
    <location>
        <position position="315"/>
    </location>
    <ligand>
        <name>Mg(2+)</name>
        <dbReference type="ChEBI" id="CHEBI:18420"/>
    </ligand>
</feature>
<dbReference type="Pfam" id="PF00245">
    <property type="entry name" value="Alk_phosphatase"/>
    <property type="match status" value="1"/>
</dbReference>
<dbReference type="RefSeq" id="WP_076528392.1">
    <property type="nucleotide sequence ID" value="NZ_CP067140.1"/>
</dbReference>
<dbReference type="SUPFAM" id="SSF53649">
    <property type="entry name" value="Alkaline phosphatase-like"/>
    <property type="match status" value="1"/>
</dbReference>
<dbReference type="PRINTS" id="PR00113">
    <property type="entry name" value="ALKPHPHTASE"/>
</dbReference>
<organism evidence="6 8">
    <name type="scientific">Paracoccus saliphilus</name>
    <dbReference type="NCBI Taxonomy" id="405559"/>
    <lineage>
        <taxon>Bacteria</taxon>
        <taxon>Pseudomonadati</taxon>
        <taxon>Pseudomonadota</taxon>
        <taxon>Alphaproteobacteria</taxon>
        <taxon>Rhodobacterales</taxon>
        <taxon>Paracoccaceae</taxon>
        <taxon>Paracoccus</taxon>
    </lineage>
</organism>
<keyword evidence="1" id="KW-0597">Phosphoprotein</keyword>
<name>A0AA45W7Y3_9RHOB</name>
<feature type="binding site" evidence="3">
    <location>
        <position position="362"/>
    </location>
    <ligand>
        <name>Zn(2+)</name>
        <dbReference type="ChEBI" id="CHEBI:29105"/>
        <label>2</label>
    </ligand>
</feature>
<feature type="binding site" evidence="3">
    <location>
        <position position="170"/>
    </location>
    <ligand>
        <name>Mg(2+)</name>
        <dbReference type="ChEBI" id="CHEBI:18420"/>
    </ligand>
</feature>
<evidence type="ECO:0000313" key="6">
    <source>
        <dbReference type="EMBL" id="SIT12875.1"/>
    </source>
</evidence>
<comment type="cofactor">
    <cofactor evidence="3">
        <name>Mg(2+)</name>
        <dbReference type="ChEBI" id="CHEBI:18420"/>
    </cofactor>
    <text evidence="3">Binds 1 Mg(2+) ion.</text>
</comment>
<proteinExistence type="inferred from homology"/>
<dbReference type="CDD" id="cd16012">
    <property type="entry name" value="ALP"/>
    <property type="match status" value="1"/>
</dbReference>
<keyword evidence="3" id="KW-0460">Magnesium</keyword>
<feature type="active site" description="Phosphoserine intermediate" evidence="2">
    <location>
        <position position="111"/>
    </location>
</feature>
<dbReference type="PANTHER" id="PTHR11596:SF5">
    <property type="entry name" value="ALKALINE PHOSPHATASE"/>
    <property type="match status" value="1"/>
</dbReference>
<evidence type="ECO:0000256" key="4">
    <source>
        <dbReference type="RuleBase" id="RU003946"/>
    </source>
</evidence>
<evidence type="ECO:0000256" key="2">
    <source>
        <dbReference type="PIRSR" id="PIRSR601952-1"/>
    </source>
</evidence>
<feature type="binding site" evidence="3">
    <location>
        <position position="172"/>
    </location>
    <ligand>
        <name>Mg(2+)</name>
        <dbReference type="ChEBI" id="CHEBI:18420"/>
    </ligand>
</feature>